<dbReference type="STRING" id="572480.Arnit_2348"/>
<evidence type="ECO:0000256" key="3">
    <source>
        <dbReference type="ARBA" id="ARBA00023125"/>
    </source>
</evidence>
<dbReference type="OrthoDB" id="9802051at2"/>
<dbReference type="KEGG" id="ant:Arnit_2348"/>
<dbReference type="GO" id="GO:0003677">
    <property type="term" value="F:DNA binding"/>
    <property type="evidence" value="ECO:0007669"/>
    <property type="project" value="UniProtKB-KW"/>
</dbReference>
<dbReference type="Pfam" id="PF02195">
    <property type="entry name" value="ParB_N"/>
    <property type="match status" value="1"/>
</dbReference>
<dbReference type="NCBIfam" id="TIGR00180">
    <property type="entry name" value="parB_part"/>
    <property type="match status" value="1"/>
</dbReference>
<name>D5V137_ARCNC</name>
<gene>
    <name evidence="5" type="ordered locus">Arnit_2348</name>
</gene>
<dbReference type="CDD" id="cd16393">
    <property type="entry name" value="SPO0J_N"/>
    <property type="match status" value="1"/>
</dbReference>
<dbReference type="GO" id="GO:0007059">
    <property type="term" value="P:chromosome segregation"/>
    <property type="evidence" value="ECO:0007669"/>
    <property type="project" value="UniProtKB-KW"/>
</dbReference>
<dbReference type="GO" id="GO:0005694">
    <property type="term" value="C:chromosome"/>
    <property type="evidence" value="ECO:0007669"/>
    <property type="project" value="TreeGrafter"/>
</dbReference>
<accession>D5V137</accession>
<evidence type="ECO:0000313" key="5">
    <source>
        <dbReference type="EMBL" id="ADG93999.1"/>
    </source>
</evidence>
<dbReference type="EMBL" id="CP001999">
    <property type="protein sequence ID" value="ADG93999.1"/>
    <property type="molecule type" value="Genomic_DNA"/>
</dbReference>
<proteinExistence type="inferred from homology"/>
<dbReference type="Pfam" id="PF17762">
    <property type="entry name" value="HTH_ParB"/>
    <property type="match status" value="1"/>
</dbReference>
<dbReference type="PANTHER" id="PTHR33375:SF1">
    <property type="entry name" value="CHROMOSOME-PARTITIONING PROTEIN PARB-RELATED"/>
    <property type="match status" value="1"/>
</dbReference>
<dbReference type="InterPro" id="IPR050336">
    <property type="entry name" value="Chromosome_partition/occlusion"/>
</dbReference>
<dbReference type="HOGENOM" id="CLU_023853_0_1_7"/>
<dbReference type="RefSeq" id="WP_013136144.1">
    <property type="nucleotide sequence ID" value="NC_014166.1"/>
</dbReference>
<organism evidence="5 6">
    <name type="scientific">Arcobacter nitrofigilis (strain ATCC 33309 / DSM 7299 / CCUG 15893 / LMG 7604 / NCTC 12251 / CI)</name>
    <name type="common">Campylobacter nitrofigilis</name>
    <dbReference type="NCBI Taxonomy" id="572480"/>
    <lineage>
        <taxon>Bacteria</taxon>
        <taxon>Pseudomonadati</taxon>
        <taxon>Campylobacterota</taxon>
        <taxon>Epsilonproteobacteria</taxon>
        <taxon>Campylobacterales</taxon>
        <taxon>Arcobacteraceae</taxon>
        <taxon>Arcobacter</taxon>
    </lineage>
</organism>
<dbReference type="Gene3D" id="1.10.10.2830">
    <property type="match status" value="1"/>
</dbReference>
<dbReference type="SUPFAM" id="SSF110849">
    <property type="entry name" value="ParB/Sulfiredoxin"/>
    <property type="match status" value="1"/>
</dbReference>
<evidence type="ECO:0000256" key="2">
    <source>
        <dbReference type="ARBA" id="ARBA00022829"/>
    </source>
</evidence>
<keyword evidence="6" id="KW-1185">Reference proteome</keyword>
<protein>
    <submittedName>
        <fullName evidence="5">ParB-like partition protein</fullName>
    </submittedName>
</protein>
<dbReference type="AlphaFoldDB" id="D5V137"/>
<dbReference type="eggNOG" id="COG1475">
    <property type="taxonomic scope" value="Bacteria"/>
</dbReference>
<comment type="similarity">
    <text evidence="1">Belongs to the ParB family.</text>
</comment>
<evidence type="ECO:0000259" key="4">
    <source>
        <dbReference type="SMART" id="SM00470"/>
    </source>
</evidence>
<dbReference type="SMART" id="SM00470">
    <property type="entry name" value="ParB"/>
    <property type="match status" value="1"/>
</dbReference>
<dbReference type="InterPro" id="IPR036086">
    <property type="entry name" value="ParB/Sulfiredoxin_sf"/>
</dbReference>
<dbReference type="InterPro" id="IPR041468">
    <property type="entry name" value="HTH_ParB/Spo0J"/>
</dbReference>
<evidence type="ECO:0000256" key="1">
    <source>
        <dbReference type="ARBA" id="ARBA00006295"/>
    </source>
</evidence>
<feature type="domain" description="ParB-like N-terminal" evidence="4">
    <location>
        <begin position="36"/>
        <end position="127"/>
    </location>
</feature>
<dbReference type="FunFam" id="3.90.1530.30:FF:000001">
    <property type="entry name" value="Chromosome partitioning protein ParB"/>
    <property type="match status" value="1"/>
</dbReference>
<dbReference type="PANTHER" id="PTHR33375">
    <property type="entry name" value="CHROMOSOME-PARTITIONING PROTEIN PARB-RELATED"/>
    <property type="match status" value="1"/>
</dbReference>
<dbReference type="GO" id="GO:0045881">
    <property type="term" value="P:positive regulation of sporulation resulting in formation of a cellular spore"/>
    <property type="evidence" value="ECO:0007669"/>
    <property type="project" value="TreeGrafter"/>
</dbReference>
<dbReference type="Gene3D" id="3.90.1530.30">
    <property type="match status" value="1"/>
</dbReference>
<dbReference type="SUPFAM" id="SSF109709">
    <property type="entry name" value="KorB DNA-binding domain-like"/>
    <property type="match status" value="1"/>
</dbReference>
<evidence type="ECO:0000313" key="6">
    <source>
        <dbReference type="Proteomes" id="UP000000939"/>
    </source>
</evidence>
<keyword evidence="3" id="KW-0238">DNA-binding</keyword>
<keyword evidence="2" id="KW-0159">Chromosome partition</keyword>
<dbReference type="Proteomes" id="UP000000939">
    <property type="component" value="Chromosome"/>
</dbReference>
<sequence>MAKAALGRGLGELLGEVESAYESNNSSSSKERGMDIYLDVNSIKPNPAQPRKIFDEDKLKELSDSIKEHGLIQAISVIESSEYGEYILIAGERRLRAHKLANIDKIKANILDIDSDKLREIALIENIQRDDLNVIELAYSYAQLINEHSLTHEELSVKVFKSRTSITNTLRLLQLSSYVQQMLANDKITAGHAKIMVGLDEETQRKVTDSIIGQKLSVRETELLIKDIKKPETSSVKKTKSLPKNYDLNPLNSVVDELSKNNLKVKLEKNCFKIEIKSQEDIEKISNYFRNTL</sequence>
<dbReference type="FunFam" id="1.10.10.2830:FF:000001">
    <property type="entry name" value="Chromosome partitioning protein ParB"/>
    <property type="match status" value="1"/>
</dbReference>
<reference evidence="5 6" key="1">
    <citation type="journal article" date="2010" name="Stand. Genomic Sci.">
        <title>Complete genome sequence of Arcobacter nitrofigilis type strain (CI).</title>
        <authorList>
            <person name="Pati A."/>
            <person name="Gronow S."/>
            <person name="Lapidus A."/>
            <person name="Copeland A."/>
            <person name="Glavina Del Rio T."/>
            <person name="Nolan M."/>
            <person name="Lucas S."/>
            <person name="Tice H."/>
            <person name="Cheng J.F."/>
            <person name="Han C."/>
            <person name="Chertkov O."/>
            <person name="Bruce D."/>
            <person name="Tapia R."/>
            <person name="Goodwin L."/>
            <person name="Pitluck S."/>
            <person name="Liolios K."/>
            <person name="Ivanova N."/>
            <person name="Mavromatis K."/>
            <person name="Chen A."/>
            <person name="Palaniappan K."/>
            <person name="Land M."/>
            <person name="Hauser L."/>
            <person name="Chang Y.J."/>
            <person name="Jeffries C.D."/>
            <person name="Detter J.C."/>
            <person name="Rohde M."/>
            <person name="Goker M."/>
            <person name="Bristow J."/>
            <person name="Eisen J.A."/>
            <person name="Markowitz V."/>
            <person name="Hugenholtz P."/>
            <person name="Klenk H.P."/>
            <person name="Kyrpides N.C."/>
        </authorList>
    </citation>
    <scope>NUCLEOTIDE SEQUENCE [LARGE SCALE GENOMIC DNA]</scope>
    <source>
        <strain evidence="6">ATCC 33309 / DSM 7299 / CCUG 15893 / LMG 7604 / NCTC 12251 / CI</strain>
    </source>
</reference>
<dbReference type="InterPro" id="IPR004437">
    <property type="entry name" value="ParB/RepB/Spo0J"/>
</dbReference>
<dbReference type="InterPro" id="IPR003115">
    <property type="entry name" value="ParB_N"/>
</dbReference>